<name>A0ABU0GJR5_9CELL</name>
<dbReference type="EMBL" id="JAUSVM010000001">
    <property type="protein sequence ID" value="MDQ0425611.1"/>
    <property type="molecule type" value="Genomic_DNA"/>
</dbReference>
<protein>
    <recommendedName>
        <fullName evidence="3">Potassium-transporting ATPase</fullName>
    </recommendedName>
</protein>
<reference evidence="1 2" key="1">
    <citation type="submission" date="2023-07" db="EMBL/GenBank/DDBJ databases">
        <title>Sequencing the genomes of 1000 actinobacteria strains.</title>
        <authorList>
            <person name="Klenk H.-P."/>
        </authorList>
    </citation>
    <scope>NUCLEOTIDE SEQUENCE [LARGE SCALE GENOMIC DNA]</scope>
    <source>
        <strain evidence="1 2">DSM 14785</strain>
    </source>
</reference>
<gene>
    <name evidence="1" type="ORF">JO380_001992</name>
</gene>
<accession>A0ABU0GJR5</accession>
<keyword evidence="2" id="KW-1185">Reference proteome</keyword>
<sequence length="31" mass="3258">MADLVLLVLTGGLFGLLAALVRGLAHRVDRP</sequence>
<evidence type="ECO:0000313" key="2">
    <source>
        <dbReference type="Proteomes" id="UP001240250"/>
    </source>
</evidence>
<organism evidence="1 2">
    <name type="scientific">Cellulomonas iranensis</name>
    <dbReference type="NCBI Taxonomy" id="76862"/>
    <lineage>
        <taxon>Bacteria</taxon>
        <taxon>Bacillati</taxon>
        <taxon>Actinomycetota</taxon>
        <taxon>Actinomycetes</taxon>
        <taxon>Micrococcales</taxon>
        <taxon>Cellulomonadaceae</taxon>
        <taxon>Cellulomonas</taxon>
    </lineage>
</organism>
<dbReference type="Proteomes" id="UP001240250">
    <property type="component" value="Unassembled WGS sequence"/>
</dbReference>
<evidence type="ECO:0000313" key="1">
    <source>
        <dbReference type="EMBL" id="MDQ0425611.1"/>
    </source>
</evidence>
<evidence type="ECO:0008006" key="3">
    <source>
        <dbReference type="Google" id="ProtNLM"/>
    </source>
</evidence>
<proteinExistence type="predicted"/>
<comment type="caution">
    <text evidence="1">The sequence shown here is derived from an EMBL/GenBank/DDBJ whole genome shotgun (WGS) entry which is preliminary data.</text>
</comment>